<reference evidence="2" key="1">
    <citation type="submission" date="2017-11" db="EMBL/GenBank/DDBJ databases">
        <authorList>
            <person name="Lima N.C."/>
            <person name="Parody-Merino A.M."/>
            <person name="Battley P.F."/>
            <person name="Fidler A.E."/>
            <person name="Prosdocimi F."/>
        </authorList>
    </citation>
    <scope>NUCLEOTIDE SEQUENCE [LARGE SCALE GENOMIC DNA]</scope>
</reference>
<gene>
    <name evidence="1" type="ORF">llap_6940</name>
</gene>
<dbReference type="EMBL" id="KZ505963">
    <property type="protein sequence ID" value="PKU42757.1"/>
    <property type="molecule type" value="Genomic_DNA"/>
</dbReference>
<accession>A0A2I0U9M8</accession>
<reference evidence="2" key="2">
    <citation type="submission" date="2017-12" db="EMBL/GenBank/DDBJ databases">
        <title>Genome sequence of the Bar-tailed Godwit (Limosa lapponica baueri).</title>
        <authorList>
            <person name="Lima N.C.B."/>
            <person name="Parody-Merino A.M."/>
            <person name="Battley P.F."/>
            <person name="Fidler A.E."/>
            <person name="Prosdocimi F."/>
        </authorList>
    </citation>
    <scope>NUCLEOTIDE SEQUENCE [LARGE SCALE GENOMIC DNA]</scope>
</reference>
<proteinExistence type="predicted"/>
<dbReference type="AlphaFoldDB" id="A0A2I0U9M8"/>
<evidence type="ECO:0000313" key="1">
    <source>
        <dbReference type="EMBL" id="PKU42757.1"/>
    </source>
</evidence>
<keyword evidence="2" id="KW-1185">Reference proteome</keyword>
<organism evidence="1 2">
    <name type="scientific">Limosa lapponica baueri</name>
    <dbReference type="NCBI Taxonomy" id="1758121"/>
    <lineage>
        <taxon>Eukaryota</taxon>
        <taxon>Metazoa</taxon>
        <taxon>Chordata</taxon>
        <taxon>Craniata</taxon>
        <taxon>Vertebrata</taxon>
        <taxon>Euteleostomi</taxon>
        <taxon>Archelosauria</taxon>
        <taxon>Archosauria</taxon>
        <taxon>Dinosauria</taxon>
        <taxon>Saurischia</taxon>
        <taxon>Theropoda</taxon>
        <taxon>Coelurosauria</taxon>
        <taxon>Aves</taxon>
        <taxon>Neognathae</taxon>
        <taxon>Neoaves</taxon>
        <taxon>Charadriiformes</taxon>
        <taxon>Scolopacidae</taxon>
        <taxon>Limosa</taxon>
    </lineage>
</organism>
<name>A0A2I0U9M8_LIMLA</name>
<evidence type="ECO:0000313" key="2">
    <source>
        <dbReference type="Proteomes" id="UP000233556"/>
    </source>
</evidence>
<dbReference type="Proteomes" id="UP000233556">
    <property type="component" value="Unassembled WGS sequence"/>
</dbReference>
<sequence>MTNSGKRIKVLEYVNSSSQQAPWEGLRTIANQYMFSNLEYKIYGRGTASGYIGFTDMGANISNQEESD</sequence>
<protein>
    <submittedName>
        <fullName evidence="1">Uncharacterized protein</fullName>
    </submittedName>
</protein>